<dbReference type="Pfam" id="PF01588">
    <property type="entry name" value="tRNA_bind"/>
    <property type="match status" value="1"/>
</dbReference>
<dbReference type="PANTHER" id="PTHR11586">
    <property type="entry name" value="TRNA-AMINOACYLATION COFACTOR ARC1 FAMILY MEMBER"/>
    <property type="match status" value="1"/>
</dbReference>
<dbReference type="PROSITE" id="PS50886">
    <property type="entry name" value="TRBD"/>
    <property type="match status" value="1"/>
</dbReference>
<keyword evidence="1 3" id="KW-0820">tRNA-binding</keyword>
<proteinExistence type="predicted"/>
<feature type="region of interest" description="Disordered" evidence="4">
    <location>
        <begin position="98"/>
        <end position="119"/>
    </location>
</feature>
<evidence type="ECO:0000313" key="6">
    <source>
        <dbReference type="EMBL" id="QDZ21127.1"/>
    </source>
</evidence>
<dbReference type="Gene3D" id="2.40.50.140">
    <property type="entry name" value="Nucleic acid-binding proteins"/>
    <property type="match status" value="1"/>
</dbReference>
<keyword evidence="7" id="KW-1185">Reference proteome</keyword>
<dbReference type="InterPro" id="IPR012340">
    <property type="entry name" value="NA-bd_OB-fold"/>
</dbReference>
<evidence type="ECO:0000256" key="1">
    <source>
        <dbReference type="ARBA" id="ARBA00022555"/>
    </source>
</evidence>
<evidence type="ECO:0000259" key="5">
    <source>
        <dbReference type="PROSITE" id="PS50886"/>
    </source>
</evidence>
<dbReference type="SUPFAM" id="SSF50249">
    <property type="entry name" value="Nucleic acid-binding proteins"/>
    <property type="match status" value="1"/>
</dbReference>
<protein>
    <submittedName>
        <fullName evidence="6">Nucleic acid-binding protein</fullName>
    </submittedName>
</protein>
<evidence type="ECO:0000313" key="7">
    <source>
        <dbReference type="Proteomes" id="UP000316726"/>
    </source>
</evidence>
<dbReference type="InterPro" id="IPR002547">
    <property type="entry name" value="tRNA-bd_dom"/>
</dbReference>
<feature type="compositionally biased region" description="Basic and acidic residues" evidence="4">
    <location>
        <begin position="36"/>
        <end position="47"/>
    </location>
</feature>
<dbReference type="OrthoDB" id="19141at2759"/>
<reference evidence="6 7" key="1">
    <citation type="submission" date="2018-07" db="EMBL/GenBank/DDBJ databases">
        <title>The complete nuclear genome of the prasinophyte Chloropicon primus (CCMP1205).</title>
        <authorList>
            <person name="Pombert J.-F."/>
            <person name="Otis C."/>
            <person name="Turmel M."/>
            <person name="Lemieux C."/>
        </authorList>
    </citation>
    <scope>NUCLEOTIDE SEQUENCE [LARGE SCALE GENOMIC DNA]</scope>
    <source>
        <strain evidence="6 7">CCMP1205</strain>
    </source>
</reference>
<dbReference type="GO" id="GO:0000049">
    <property type="term" value="F:tRNA binding"/>
    <property type="evidence" value="ECO:0007669"/>
    <property type="project" value="UniProtKB-UniRule"/>
</dbReference>
<evidence type="ECO:0000256" key="2">
    <source>
        <dbReference type="ARBA" id="ARBA00022884"/>
    </source>
</evidence>
<gene>
    <name evidence="6" type="ORF">A3770_05p36450</name>
</gene>
<dbReference type="STRING" id="1764295.A0A5B8MKY3"/>
<dbReference type="InterPro" id="IPR051270">
    <property type="entry name" value="Tyrosine-tRNA_ligase_regulator"/>
</dbReference>
<dbReference type="AlphaFoldDB" id="A0A5B8MKY3"/>
<organism evidence="6 7">
    <name type="scientific">Chloropicon primus</name>
    <dbReference type="NCBI Taxonomy" id="1764295"/>
    <lineage>
        <taxon>Eukaryota</taxon>
        <taxon>Viridiplantae</taxon>
        <taxon>Chlorophyta</taxon>
        <taxon>Chloropicophyceae</taxon>
        <taxon>Chloropicales</taxon>
        <taxon>Chloropicaceae</taxon>
        <taxon>Chloropicon</taxon>
    </lineage>
</organism>
<evidence type="ECO:0000256" key="3">
    <source>
        <dbReference type="PROSITE-ProRule" id="PRU00209"/>
    </source>
</evidence>
<accession>A0A5B8MKY3</accession>
<dbReference type="PANTHER" id="PTHR11586:SF37">
    <property type="entry name" value="TRNA-BINDING DOMAIN-CONTAINING PROTEIN"/>
    <property type="match status" value="1"/>
</dbReference>
<keyword evidence="2 3" id="KW-0694">RNA-binding</keyword>
<dbReference type="Proteomes" id="UP000316726">
    <property type="component" value="Chromosome 5"/>
</dbReference>
<evidence type="ECO:0000256" key="4">
    <source>
        <dbReference type="SAM" id="MobiDB-lite"/>
    </source>
</evidence>
<name>A0A5B8MKY3_9CHLO</name>
<sequence length="290" mass="30806">MTAGHLDEAIGKLDGLLIDMEQEAARQGLEMPSIKFDPDDPWAKERSPPPSYVGKVRCPKSGYLMTKPFESQCPMPEAFVKDNSYLRGMLKPVVKPVNQAPAQKASTSKAAKDDKATKAAPAGGVEDFAKVLFKVARVTSVECHPDSEKLYVCKLDIGGGETRQVVAGLQKHIPIDQLQGVLVVCVANLKKAKLAGTPSEAMILAAEFESGEGVAVKTLVPPEGAQPGDIVFLEGMQPAEKFTKKLSSTVWGGVGKSLKVKGGVAHFQDHAFCVPSGKISVPAPDGTTIK</sequence>
<feature type="compositionally biased region" description="Low complexity" evidence="4">
    <location>
        <begin position="99"/>
        <end position="109"/>
    </location>
</feature>
<dbReference type="EMBL" id="CP031038">
    <property type="protein sequence ID" value="QDZ21127.1"/>
    <property type="molecule type" value="Genomic_DNA"/>
</dbReference>
<feature type="domain" description="TRNA-binding" evidence="5">
    <location>
        <begin position="127"/>
        <end position="232"/>
    </location>
</feature>
<feature type="region of interest" description="Disordered" evidence="4">
    <location>
        <begin position="28"/>
        <end position="53"/>
    </location>
</feature>